<comment type="similarity">
    <text evidence="1 9 10">Belongs to the DNA mismatch repair MutS family.</text>
</comment>
<protein>
    <recommendedName>
        <fullName evidence="2 9">DNA mismatch repair protein MutS</fullName>
    </recommendedName>
</protein>
<dbReference type="HOGENOM" id="CLU_002472_3_1_0"/>
<dbReference type="PROSITE" id="PS00486">
    <property type="entry name" value="DNA_MISMATCH_REPAIR_2"/>
    <property type="match status" value="1"/>
</dbReference>
<proteinExistence type="inferred from homology"/>
<keyword evidence="14" id="KW-1185">Reference proteome</keyword>
<dbReference type="Gene3D" id="3.30.420.110">
    <property type="entry name" value="MutS, connector domain"/>
    <property type="match status" value="1"/>
</dbReference>
<evidence type="ECO:0000256" key="3">
    <source>
        <dbReference type="ARBA" id="ARBA00022741"/>
    </source>
</evidence>
<dbReference type="Pfam" id="PF01624">
    <property type="entry name" value="MutS_I"/>
    <property type="match status" value="1"/>
</dbReference>
<evidence type="ECO:0000256" key="7">
    <source>
        <dbReference type="ARBA" id="ARBA00023204"/>
    </source>
</evidence>
<evidence type="ECO:0000259" key="12">
    <source>
        <dbReference type="PROSITE" id="PS00486"/>
    </source>
</evidence>
<dbReference type="InterPro" id="IPR005748">
    <property type="entry name" value="DNA_mismatch_repair_MutS"/>
</dbReference>
<dbReference type="SMART" id="SM00534">
    <property type="entry name" value="MUTSac"/>
    <property type="match status" value="1"/>
</dbReference>
<dbReference type="eggNOG" id="COG0249">
    <property type="taxonomic scope" value="Bacteria"/>
</dbReference>
<keyword evidence="4 9" id="KW-0227">DNA damage</keyword>
<dbReference type="InterPro" id="IPR000432">
    <property type="entry name" value="DNA_mismatch_repair_MutS_C"/>
</dbReference>
<dbReference type="GO" id="GO:0005829">
    <property type="term" value="C:cytosol"/>
    <property type="evidence" value="ECO:0007669"/>
    <property type="project" value="TreeGrafter"/>
</dbReference>
<dbReference type="InterPro" id="IPR027417">
    <property type="entry name" value="P-loop_NTPase"/>
</dbReference>
<dbReference type="Gene3D" id="1.10.1420.10">
    <property type="match status" value="2"/>
</dbReference>
<dbReference type="HAMAP" id="MF_00096">
    <property type="entry name" value="MutS"/>
    <property type="match status" value="1"/>
</dbReference>
<dbReference type="PIRSF" id="PIRSF037677">
    <property type="entry name" value="DNA_mis_repair_Msh6"/>
    <property type="match status" value="1"/>
</dbReference>
<feature type="binding site" evidence="9">
    <location>
        <begin position="628"/>
        <end position="635"/>
    </location>
    <ligand>
        <name>ATP</name>
        <dbReference type="ChEBI" id="CHEBI:30616"/>
    </ligand>
</feature>
<dbReference type="RefSeq" id="WP_012875274.1">
    <property type="nucleotide sequence ID" value="NC_013525.1"/>
</dbReference>
<keyword evidence="6 9" id="KW-0238">DNA-binding</keyword>
<keyword evidence="7 9" id="KW-0234">DNA repair</keyword>
<keyword evidence="3 9" id="KW-0547">Nucleotide-binding</keyword>
<evidence type="ECO:0000256" key="10">
    <source>
        <dbReference type="RuleBase" id="RU003756"/>
    </source>
</evidence>
<dbReference type="GO" id="GO:0003684">
    <property type="term" value="F:damaged DNA binding"/>
    <property type="evidence" value="ECO:0007669"/>
    <property type="project" value="UniProtKB-UniRule"/>
</dbReference>
<accession>D1CBS4</accession>
<comment type="function">
    <text evidence="8 9">This protein is involved in the repair of mismatches in DNA. It is possible that it carries out the mismatch recognition step. This protein has a weak ATPase activity.</text>
</comment>
<dbReference type="Pfam" id="PF05192">
    <property type="entry name" value="MutS_III"/>
    <property type="match status" value="1"/>
</dbReference>
<dbReference type="PANTHER" id="PTHR11361">
    <property type="entry name" value="DNA MISMATCH REPAIR PROTEIN MUTS FAMILY MEMBER"/>
    <property type="match status" value="1"/>
</dbReference>
<dbReference type="InterPro" id="IPR017261">
    <property type="entry name" value="DNA_mismatch_repair_MutS/MSH"/>
</dbReference>
<dbReference type="SUPFAM" id="SSF52540">
    <property type="entry name" value="P-loop containing nucleoside triphosphate hydrolases"/>
    <property type="match status" value="1"/>
</dbReference>
<sequence length="930" mass="102644">MPEDPVESLIRNIDNKLAARDLVPSRRQYLELKRKYPHAILLYRMGDFYEAFDDDARVVARDARVTLTSRTFGRSGRVPMAGVPHHALNYYLSRLLNAGHTVAIAEQMSEPGKGLVEREVTRVLTPGTVVESALLPAGENRYLAAVYDVGARIGIAWVDVSTGEFRLMELRGEDASERLQEELARISPAECLIPEGFPYELVLSQSHATTVRRQNCDPQVAYQLLCKHFGVRSLDAFGCHDAKASLGAAGAIYTYIEQTNPSLLCMLTSIRMECAEDMVGMDPATRRNLELTRSFGTGGSRGSLLGVVDQTSTPMGSRAMRRLINTPLRDLQEIRRRQDIIEPLVQMPQVRARIANQLVQIGDLERAVSRCTQSGSTLRDFLSLSSALGHVDSLVRILSGTHQQALANLASSIDTCEDILSRLQMAVAEADDGSPVILPGFMPELGDALEELRSAREWLARLEQKERERTGIRSLKVGYNKVFGYYIEVTRPNLHLVPREYVRKQTISTGERFVTEALKEVESRITRAEDAIERLQNEAIALLRSLVSANTRRLLATAQLLAEMDALVALAEVASRCGWVRPLVDDSDVIEIRNGRHPVVESSLEGERFVPNDCYIGGNWPRVLLITGPNMGGKSTYLRQVALIVLLAQIGSFVPAESARIGLVDRIFTRVGAHDDLARGASTFMVEMVETATILNGATERSLVVLDEIGRGTSTYDGMAIAQAVLEDIHDRVRARTLFATHYLELTTVAKKLPSAQNVHVSVAEERDHIVFLYSVRPGAADRAYGIHVARLAGLPPWVAGRAENILHALSAGTEGESTRDKEDEGANSLVSKVDINNASCHLAKHLFEPGERYTCSENPLPVKISAVKTLEGSMLAYQGVLEGFEPSRSELEGVAEDILDTDLACLSPVEALQKIEEWQQRLRGMRSDL</sequence>
<dbReference type="Pfam" id="PF00488">
    <property type="entry name" value="MutS_V"/>
    <property type="match status" value="1"/>
</dbReference>
<dbReference type="Pfam" id="PF05188">
    <property type="entry name" value="MutS_II"/>
    <property type="match status" value="1"/>
</dbReference>
<reference evidence="14" key="1">
    <citation type="journal article" date="2010" name="Stand. Genomic Sci.">
        <title>Complete genome sequence of 'Thermobaculum terrenum' type strain (YNP1).</title>
        <authorList>
            <person name="Kiss H."/>
            <person name="Cleland D."/>
            <person name="Lapidus A."/>
            <person name="Lucas S."/>
            <person name="Glavina Del Rio T."/>
            <person name="Nolan M."/>
            <person name="Tice H."/>
            <person name="Han C."/>
            <person name="Goodwin L."/>
            <person name="Pitluck S."/>
            <person name="Liolios K."/>
            <person name="Ivanova N."/>
            <person name="Mavromatis K."/>
            <person name="Ovchinnikova G."/>
            <person name="Pati A."/>
            <person name="Chen A."/>
            <person name="Palaniappan K."/>
            <person name="Land M."/>
            <person name="Hauser L."/>
            <person name="Chang Y."/>
            <person name="Jeffries C."/>
            <person name="Lu M."/>
            <person name="Brettin T."/>
            <person name="Detter J."/>
            <person name="Goker M."/>
            <person name="Tindall B."/>
            <person name="Beck B."/>
            <person name="McDermott T."/>
            <person name="Woyke T."/>
            <person name="Bristow J."/>
            <person name="Eisen J."/>
            <person name="Markowitz V."/>
            <person name="Hugenholtz P."/>
            <person name="Kyrpides N."/>
            <person name="Klenk H."/>
            <person name="Cheng J."/>
        </authorList>
    </citation>
    <scope>NUCLEOTIDE SEQUENCE [LARGE SCALE GENOMIC DNA]</scope>
    <source>
        <strain evidence="14">ATCC BAA-798 / YNP1</strain>
    </source>
</reference>
<dbReference type="SUPFAM" id="SSF55271">
    <property type="entry name" value="DNA repair protein MutS, domain I"/>
    <property type="match status" value="1"/>
</dbReference>
<dbReference type="GO" id="GO:0005524">
    <property type="term" value="F:ATP binding"/>
    <property type="evidence" value="ECO:0007669"/>
    <property type="project" value="UniProtKB-UniRule"/>
</dbReference>
<evidence type="ECO:0000256" key="11">
    <source>
        <dbReference type="SAM" id="Coils"/>
    </source>
</evidence>
<dbReference type="InterPro" id="IPR007860">
    <property type="entry name" value="DNA_mmatch_repair_MutS_con_dom"/>
</dbReference>
<dbReference type="InterPro" id="IPR007861">
    <property type="entry name" value="DNA_mismatch_repair_MutS_clamp"/>
</dbReference>
<dbReference type="InterPro" id="IPR007696">
    <property type="entry name" value="DNA_mismatch_repair_MutS_core"/>
</dbReference>
<dbReference type="GO" id="GO:0140664">
    <property type="term" value="F:ATP-dependent DNA damage sensor activity"/>
    <property type="evidence" value="ECO:0007669"/>
    <property type="project" value="InterPro"/>
</dbReference>
<dbReference type="STRING" id="525904.Tter_1332"/>
<dbReference type="SMART" id="SM00533">
    <property type="entry name" value="MUTSd"/>
    <property type="match status" value="1"/>
</dbReference>
<keyword evidence="11" id="KW-0175">Coiled coil</keyword>
<organism evidence="13 14">
    <name type="scientific">Thermobaculum terrenum (strain ATCC BAA-798 / CCMEE 7001 / YNP1)</name>
    <dbReference type="NCBI Taxonomy" id="525904"/>
    <lineage>
        <taxon>Bacteria</taxon>
        <taxon>Bacillati</taxon>
        <taxon>Chloroflexota</taxon>
        <taxon>Chloroflexia</taxon>
        <taxon>Candidatus Thermobaculales</taxon>
        <taxon>Candidatus Thermobaculaceae</taxon>
        <taxon>Thermobaculum</taxon>
    </lineage>
</organism>
<evidence type="ECO:0000256" key="2">
    <source>
        <dbReference type="ARBA" id="ARBA00021982"/>
    </source>
</evidence>
<dbReference type="NCBIfam" id="NF003810">
    <property type="entry name" value="PRK05399.1"/>
    <property type="match status" value="1"/>
</dbReference>
<dbReference type="SUPFAM" id="SSF48334">
    <property type="entry name" value="DNA repair protein MutS, domain III"/>
    <property type="match status" value="1"/>
</dbReference>
<dbReference type="Proteomes" id="UP000000323">
    <property type="component" value="Chromosome 1"/>
</dbReference>
<dbReference type="InterPro" id="IPR045076">
    <property type="entry name" value="MutS"/>
</dbReference>
<dbReference type="SUPFAM" id="SSF53150">
    <property type="entry name" value="DNA repair protein MutS, domain II"/>
    <property type="match status" value="1"/>
</dbReference>
<gene>
    <name evidence="9" type="primary">mutS</name>
    <name evidence="13" type="ordered locus">Tter_1332</name>
</gene>
<dbReference type="Gene3D" id="3.40.1170.10">
    <property type="entry name" value="DNA repair protein MutS, domain I"/>
    <property type="match status" value="1"/>
</dbReference>
<feature type="domain" description="DNA mismatch repair proteins mutS family" evidence="12">
    <location>
        <begin position="702"/>
        <end position="718"/>
    </location>
</feature>
<dbReference type="EMBL" id="CP001825">
    <property type="protein sequence ID" value="ACZ42239.1"/>
    <property type="molecule type" value="Genomic_DNA"/>
</dbReference>
<dbReference type="InterPro" id="IPR036187">
    <property type="entry name" value="DNA_mismatch_repair_MutS_sf"/>
</dbReference>
<dbReference type="Gene3D" id="3.40.50.300">
    <property type="entry name" value="P-loop containing nucleotide triphosphate hydrolases"/>
    <property type="match status" value="1"/>
</dbReference>
<evidence type="ECO:0000313" key="13">
    <source>
        <dbReference type="EMBL" id="ACZ42239.1"/>
    </source>
</evidence>
<evidence type="ECO:0000256" key="9">
    <source>
        <dbReference type="HAMAP-Rule" id="MF_00096"/>
    </source>
</evidence>
<dbReference type="InterPro" id="IPR007695">
    <property type="entry name" value="DNA_mismatch_repair_MutS-lik_N"/>
</dbReference>
<evidence type="ECO:0000256" key="8">
    <source>
        <dbReference type="ARBA" id="ARBA00024647"/>
    </source>
</evidence>
<dbReference type="KEGG" id="ttr:Tter_1332"/>
<dbReference type="InterPro" id="IPR016151">
    <property type="entry name" value="DNA_mismatch_repair_MutS_N"/>
</dbReference>
<dbReference type="GO" id="GO:0030983">
    <property type="term" value="F:mismatched DNA binding"/>
    <property type="evidence" value="ECO:0007669"/>
    <property type="project" value="InterPro"/>
</dbReference>
<dbReference type="GO" id="GO:0006298">
    <property type="term" value="P:mismatch repair"/>
    <property type="evidence" value="ECO:0007669"/>
    <property type="project" value="UniProtKB-UniRule"/>
</dbReference>
<evidence type="ECO:0000256" key="1">
    <source>
        <dbReference type="ARBA" id="ARBA00006271"/>
    </source>
</evidence>
<dbReference type="PANTHER" id="PTHR11361:SF34">
    <property type="entry name" value="DNA MISMATCH REPAIR PROTEIN MSH1, MITOCHONDRIAL"/>
    <property type="match status" value="1"/>
</dbReference>
<dbReference type="Pfam" id="PF05190">
    <property type="entry name" value="MutS_IV"/>
    <property type="match status" value="1"/>
</dbReference>
<evidence type="ECO:0000256" key="4">
    <source>
        <dbReference type="ARBA" id="ARBA00022763"/>
    </source>
</evidence>
<feature type="coiled-coil region" evidence="11">
    <location>
        <begin position="518"/>
        <end position="552"/>
    </location>
</feature>
<dbReference type="FunFam" id="3.40.50.300:FF:000870">
    <property type="entry name" value="MutS protein homolog 4"/>
    <property type="match status" value="1"/>
</dbReference>
<dbReference type="CDD" id="cd03284">
    <property type="entry name" value="ABC_MutS1"/>
    <property type="match status" value="1"/>
</dbReference>
<keyword evidence="5 9" id="KW-0067">ATP-binding</keyword>
<dbReference type="InterPro" id="IPR036678">
    <property type="entry name" value="MutS_con_dom_sf"/>
</dbReference>
<name>D1CBS4_THET1</name>
<dbReference type="NCBIfam" id="TIGR01070">
    <property type="entry name" value="mutS1"/>
    <property type="match status" value="1"/>
</dbReference>
<evidence type="ECO:0000313" key="14">
    <source>
        <dbReference type="Proteomes" id="UP000000323"/>
    </source>
</evidence>
<evidence type="ECO:0000256" key="5">
    <source>
        <dbReference type="ARBA" id="ARBA00022840"/>
    </source>
</evidence>
<dbReference type="OrthoDB" id="9802448at2"/>
<evidence type="ECO:0000256" key="6">
    <source>
        <dbReference type="ARBA" id="ARBA00023125"/>
    </source>
</evidence>
<dbReference type="AlphaFoldDB" id="D1CBS4"/>